<evidence type="ECO:0000259" key="4">
    <source>
        <dbReference type="Pfam" id="PF00891"/>
    </source>
</evidence>
<dbReference type="InterPro" id="IPR036390">
    <property type="entry name" value="WH_DNA-bd_sf"/>
</dbReference>
<dbReference type="Pfam" id="PF00891">
    <property type="entry name" value="Methyltransf_2"/>
    <property type="match status" value="1"/>
</dbReference>
<keyword evidence="1 6" id="KW-0489">Methyltransferase</keyword>
<dbReference type="PANTHER" id="PTHR11746">
    <property type="entry name" value="O-METHYLTRANSFERASE"/>
    <property type="match status" value="1"/>
</dbReference>
<reference evidence="6" key="1">
    <citation type="journal article" date="2020" name="mSystems">
        <title>Genome- and Community-Level Interaction Insights into Carbon Utilization and Element Cycling Functions of Hydrothermarchaeota in Hydrothermal Sediment.</title>
        <authorList>
            <person name="Zhou Z."/>
            <person name="Liu Y."/>
            <person name="Xu W."/>
            <person name="Pan J."/>
            <person name="Luo Z.H."/>
            <person name="Li M."/>
        </authorList>
    </citation>
    <scope>NUCLEOTIDE SEQUENCE [LARGE SCALE GENOMIC DNA]</scope>
    <source>
        <strain evidence="6">SpSt-87</strain>
    </source>
</reference>
<dbReference type="PROSITE" id="PS51683">
    <property type="entry name" value="SAM_OMT_II"/>
    <property type="match status" value="1"/>
</dbReference>
<dbReference type="SUPFAM" id="SSF53335">
    <property type="entry name" value="S-adenosyl-L-methionine-dependent methyltransferases"/>
    <property type="match status" value="1"/>
</dbReference>
<dbReference type="GO" id="GO:0008171">
    <property type="term" value="F:O-methyltransferase activity"/>
    <property type="evidence" value="ECO:0007669"/>
    <property type="project" value="InterPro"/>
</dbReference>
<dbReference type="GO" id="GO:0046983">
    <property type="term" value="F:protein dimerization activity"/>
    <property type="evidence" value="ECO:0007669"/>
    <property type="project" value="InterPro"/>
</dbReference>
<dbReference type="EMBL" id="DTLB01000046">
    <property type="protein sequence ID" value="HFW32797.1"/>
    <property type="molecule type" value="Genomic_DNA"/>
</dbReference>
<organism evidence="6">
    <name type="scientific">Archaeoglobus fulgidus</name>
    <dbReference type="NCBI Taxonomy" id="2234"/>
    <lineage>
        <taxon>Archaea</taxon>
        <taxon>Methanobacteriati</taxon>
        <taxon>Methanobacteriota</taxon>
        <taxon>Archaeoglobi</taxon>
        <taxon>Archaeoglobales</taxon>
        <taxon>Archaeoglobaceae</taxon>
        <taxon>Archaeoglobus</taxon>
    </lineage>
</organism>
<dbReference type="InterPro" id="IPR001077">
    <property type="entry name" value="COMT_C"/>
</dbReference>
<keyword evidence="3" id="KW-0949">S-adenosyl-L-methionine</keyword>
<name>A0A7C3MB86_ARCFL</name>
<feature type="domain" description="O-methyltransferase dimerisation" evidence="5">
    <location>
        <begin position="21"/>
        <end position="92"/>
    </location>
</feature>
<dbReference type="InterPro" id="IPR012967">
    <property type="entry name" value="COMT_dimerisation"/>
</dbReference>
<comment type="caution">
    <text evidence="6">The sequence shown here is derived from an EMBL/GenBank/DDBJ whole genome shotgun (WGS) entry which is preliminary data.</text>
</comment>
<feature type="domain" description="O-methyltransferase C-terminal" evidence="4">
    <location>
        <begin position="157"/>
        <end position="311"/>
    </location>
</feature>
<dbReference type="Pfam" id="PF08100">
    <property type="entry name" value="Dimerisation"/>
    <property type="match status" value="1"/>
</dbReference>
<evidence type="ECO:0000256" key="2">
    <source>
        <dbReference type="ARBA" id="ARBA00022679"/>
    </source>
</evidence>
<dbReference type="CDD" id="cd02440">
    <property type="entry name" value="AdoMet_MTases"/>
    <property type="match status" value="1"/>
</dbReference>
<keyword evidence="2 6" id="KW-0808">Transferase</keyword>
<evidence type="ECO:0000313" key="6">
    <source>
        <dbReference type="EMBL" id="HFW32797.1"/>
    </source>
</evidence>
<evidence type="ECO:0000259" key="5">
    <source>
        <dbReference type="Pfam" id="PF08100"/>
    </source>
</evidence>
<dbReference type="Gene3D" id="3.40.50.150">
    <property type="entry name" value="Vaccinia Virus protein VP39"/>
    <property type="match status" value="1"/>
</dbReference>
<dbReference type="AlphaFoldDB" id="A0A7C3MB86"/>
<evidence type="ECO:0000256" key="1">
    <source>
        <dbReference type="ARBA" id="ARBA00022603"/>
    </source>
</evidence>
<sequence length="333" mass="37958">MLKTKLNYPQINPNRLPELAQSVEKFVVLATAVELNLFDHFRKPKSAEEIAKELNLNERITKKVCNALVASGFLKEANGKYALTKLSRVFLLSNSPFYQGNLIRLYKKTREERWSKLNEALRKGSLGFQRDHSVFDESFILAMAEGAVRWDLPRTVEIVKELAEFKGAKKLLDLGGGHGLYALAFKETKPELDAYVFDLPQVIEVAKKFVGNRVKLIAGDFTKDEIGSEYDIIFASDVFYRPREELSQILRKVHESLNNDGTLITKHWHIDNLLEDSTAVFFDLMFAIFDDADRVYSTPEFCEILESCGFSIADIYDAGEPYSPSKIVIAKRR</sequence>
<protein>
    <submittedName>
        <fullName evidence="6">Methyltransferase domain-containing protein</fullName>
    </submittedName>
</protein>
<gene>
    <name evidence="6" type="ORF">ENW66_07625</name>
</gene>
<evidence type="ECO:0000256" key="3">
    <source>
        <dbReference type="ARBA" id="ARBA00022691"/>
    </source>
</evidence>
<dbReference type="InterPro" id="IPR016461">
    <property type="entry name" value="COMT-like"/>
</dbReference>
<dbReference type="InterPro" id="IPR029063">
    <property type="entry name" value="SAM-dependent_MTases_sf"/>
</dbReference>
<proteinExistence type="predicted"/>
<dbReference type="GO" id="GO:0032259">
    <property type="term" value="P:methylation"/>
    <property type="evidence" value="ECO:0007669"/>
    <property type="project" value="UniProtKB-KW"/>
</dbReference>
<dbReference type="PIRSF" id="PIRSF005739">
    <property type="entry name" value="O-mtase"/>
    <property type="match status" value="1"/>
</dbReference>
<dbReference type="SUPFAM" id="SSF46785">
    <property type="entry name" value="Winged helix' DNA-binding domain"/>
    <property type="match status" value="1"/>
</dbReference>
<dbReference type="InterPro" id="IPR036388">
    <property type="entry name" value="WH-like_DNA-bd_sf"/>
</dbReference>
<dbReference type="Gene3D" id="1.10.10.10">
    <property type="entry name" value="Winged helix-like DNA-binding domain superfamily/Winged helix DNA-binding domain"/>
    <property type="match status" value="1"/>
</dbReference>
<accession>A0A7C3MB86</accession>